<dbReference type="KEGG" id="mft:XA26_37390"/>
<proteinExistence type="predicted"/>
<evidence type="ECO:0000313" key="2">
    <source>
        <dbReference type="Proteomes" id="UP000057134"/>
    </source>
</evidence>
<keyword evidence="2" id="KW-1185">Reference proteome</keyword>
<protein>
    <submittedName>
        <fullName evidence="1">Uncharacterized protein</fullName>
    </submittedName>
</protein>
<gene>
    <name evidence="1" type="ORF">XA26_37390</name>
</gene>
<dbReference type="EMBL" id="CP011269">
    <property type="protein sequence ID" value="ALI27560.1"/>
    <property type="molecule type" value="Genomic_DNA"/>
</dbReference>
<accession>A0A0N9Y3D7</accession>
<organism evidence="1 2">
    <name type="scientific">Mycolicibacterium fortuitum</name>
    <name type="common">Mycobacterium fortuitum</name>
    <dbReference type="NCBI Taxonomy" id="1766"/>
    <lineage>
        <taxon>Bacteria</taxon>
        <taxon>Bacillati</taxon>
        <taxon>Actinomycetota</taxon>
        <taxon>Actinomycetes</taxon>
        <taxon>Mycobacteriales</taxon>
        <taxon>Mycobacteriaceae</taxon>
        <taxon>Mycolicibacterium</taxon>
    </lineage>
</organism>
<evidence type="ECO:0000313" key="1">
    <source>
        <dbReference type="EMBL" id="ALI27560.1"/>
    </source>
</evidence>
<reference evidence="1 2" key="1">
    <citation type="journal article" date="2015" name="MBio">
        <title>Enzymatic Degradation of Phenazines Can Generate Energy and Protect Sensitive Organisms from Toxicity.</title>
        <authorList>
            <person name="Costa K.C."/>
            <person name="Bergkessel M."/>
            <person name="Saunders S."/>
            <person name="Korlach J."/>
            <person name="Newman D.K."/>
        </authorList>
    </citation>
    <scope>NUCLEOTIDE SEQUENCE [LARGE SCALE GENOMIC DNA]</scope>
    <source>
        <strain evidence="1 2">CT6</strain>
    </source>
</reference>
<name>A0A0N9Y3D7_MYCFO</name>
<dbReference type="PATRIC" id="fig|1766.6.peg.3718"/>
<sequence length="57" mass="6364">MPGFLNFYNCERPHSALDHRPPASRVPLATYRLTAEGIAVPDVPERPLQLSFDDLTA</sequence>
<dbReference type="Proteomes" id="UP000057134">
    <property type="component" value="Chromosome"/>
</dbReference>
<dbReference type="AlphaFoldDB" id="A0A0N9Y3D7"/>